<dbReference type="InterPro" id="IPR039353">
    <property type="entry name" value="TF_Adf1"/>
</dbReference>
<feature type="domain" description="MADF" evidence="1">
    <location>
        <begin position="1"/>
        <end position="88"/>
    </location>
</feature>
<protein>
    <recommendedName>
        <fullName evidence="1">MADF domain-containing protein</fullName>
    </recommendedName>
</protein>
<evidence type="ECO:0000313" key="3">
    <source>
        <dbReference type="Proteomes" id="UP001566132"/>
    </source>
</evidence>
<comment type="caution">
    <text evidence="2">The sequence shown here is derived from an EMBL/GenBank/DDBJ whole genome shotgun (WGS) entry which is preliminary data.</text>
</comment>
<dbReference type="SMART" id="SM00595">
    <property type="entry name" value="MADF"/>
    <property type="match status" value="1"/>
</dbReference>
<sequence>MVMDNPFLYDKSNSDFKDIKKKDRVWNTIGKQFNMTDMDAKNLFKSLREKYLRIKKNIKNDTRSGAGALKEKDWHIFKLISFLEEIIRSRKTIASFKYESTPQSTVFLSRIKVCENDMNIFADSAVNYN</sequence>
<dbReference type="EMBL" id="JBDJPC010000007">
    <property type="protein sequence ID" value="KAL1493560.1"/>
    <property type="molecule type" value="Genomic_DNA"/>
</dbReference>
<dbReference type="Proteomes" id="UP001566132">
    <property type="component" value="Unassembled WGS sequence"/>
</dbReference>
<dbReference type="AlphaFoldDB" id="A0ABD1EFU4"/>
<evidence type="ECO:0000313" key="2">
    <source>
        <dbReference type="EMBL" id="KAL1493560.1"/>
    </source>
</evidence>
<accession>A0ABD1EFU4</accession>
<name>A0ABD1EFU4_HYPHA</name>
<keyword evidence="3" id="KW-1185">Reference proteome</keyword>
<gene>
    <name evidence="2" type="ORF">ABEB36_009264</name>
</gene>
<dbReference type="PROSITE" id="PS51029">
    <property type="entry name" value="MADF"/>
    <property type="match status" value="1"/>
</dbReference>
<organism evidence="2 3">
    <name type="scientific">Hypothenemus hampei</name>
    <name type="common">Coffee berry borer</name>
    <dbReference type="NCBI Taxonomy" id="57062"/>
    <lineage>
        <taxon>Eukaryota</taxon>
        <taxon>Metazoa</taxon>
        <taxon>Ecdysozoa</taxon>
        <taxon>Arthropoda</taxon>
        <taxon>Hexapoda</taxon>
        <taxon>Insecta</taxon>
        <taxon>Pterygota</taxon>
        <taxon>Neoptera</taxon>
        <taxon>Endopterygota</taxon>
        <taxon>Coleoptera</taxon>
        <taxon>Polyphaga</taxon>
        <taxon>Cucujiformia</taxon>
        <taxon>Curculionidae</taxon>
        <taxon>Scolytinae</taxon>
        <taxon>Hypothenemus</taxon>
    </lineage>
</organism>
<dbReference type="PANTHER" id="PTHR12243">
    <property type="entry name" value="MADF DOMAIN TRANSCRIPTION FACTOR"/>
    <property type="match status" value="1"/>
</dbReference>
<dbReference type="Pfam" id="PF10545">
    <property type="entry name" value="MADF_DNA_bdg"/>
    <property type="match status" value="1"/>
</dbReference>
<dbReference type="InterPro" id="IPR006578">
    <property type="entry name" value="MADF-dom"/>
</dbReference>
<evidence type="ECO:0000259" key="1">
    <source>
        <dbReference type="PROSITE" id="PS51029"/>
    </source>
</evidence>
<reference evidence="2 3" key="1">
    <citation type="submission" date="2024-05" db="EMBL/GenBank/DDBJ databases">
        <title>Genetic variation in Jamaican populations of the coffee berry borer (Hypothenemus hampei).</title>
        <authorList>
            <person name="Errbii M."/>
            <person name="Myrie A."/>
        </authorList>
    </citation>
    <scope>NUCLEOTIDE SEQUENCE [LARGE SCALE GENOMIC DNA]</scope>
    <source>
        <strain evidence="2">JA-Hopewell-2020-01-JO</strain>
        <tissue evidence="2">Whole body</tissue>
    </source>
</reference>
<proteinExistence type="predicted"/>
<dbReference type="PANTHER" id="PTHR12243:SF69">
    <property type="entry name" value="SI:CH73-59F11.3"/>
    <property type="match status" value="1"/>
</dbReference>